<dbReference type="Proteomes" id="UP000679722">
    <property type="component" value="Unassembled WGS sequence"/>
</dbReference>
<dbReference type="Pfam" id="PF00990">
    <property type="entry name" value="GGDEF"/>
    <property type="match status" value="1"/>
</dbReference>
<dbReference type="PANTHER" id="PTHR45138:SF9">
    <property type="entry name" value="DIGUANYLATE CYCLASE DGCM-RELATED"/>
    <property type="match status" value="1"/>
</dbReference>
<comment type="catalytic activity">
    <reaction evidence="2">
        <text>2 GTP = 3',3'-c-di-GMP + 2 diphosphate</text>
        <dbReference type="Rhea" id="RHEA:24898"/>
        <dbReference type="ChEBI" id="CHEBI:33019"/>
        <dbReference type="ChEBI" id="CHEBI:37565"/>
        <dbReference type="ChEBI" id="CHEBI:58805"/>
        <dbReference type="EC" id="2.7.7.65"/>
    </reaction>
</comment>
<keyword evidence="3" id="KW-0175">Coiled coil</keyword>
<dbReference type="InterPro" id="IPR050469">
    <property type="entry name" value="Diguanylate_Cyclase"/>
</dbReference>
<dbReference type="InterPro" id="IPR000160">
    <property type="entry name" value="GGDEF_dom"/>
</dbReference>
<dbReference type="RefSeq" id="WP_211535805.1">
    <property type="nucleotide sequence ID" value="NZ_JAGSSV010000005.1"/>
</dbReference>
<protein>
    <recommendedName>
        <fullName evidence="1">diguanylate cyclase</fullName>
        <ecNumber evidence="1">2.7.7.65</ecNumber>
    </recommendedName>
</protein>
<evidence type="ECO:0000313" key="6">
    <source>
        <dbReference type="Proteomes" id="UP000679722"/>
    </source>
</evidence>
<dbReference type="InterPro" id="IPR029787">
    <property type="entry name" value="Nucleotide_cyclase"/>
</dbReference>
<organism evidence="5 6">
    <name type="scientific">Marinomonas vulgaris</name>
    <dbReference type="NCBI Taxonomy" id="2823372"/>
    <lineage>
        <taxon>Bacteria</taxon>
        <taxon>Pseudomonadati</taxon>
        <taxon>Pseudomonadota</taxon>
        <taxon>Gammaproteobacteria</taxon>
        <taxon>Oceanospirillales</taxon>
        <taxon>Oceanospirillaceae</taxon>
        <taxon>Marinomonas</taxon>
    </lineage>
</organism>
<gene>
    <name evidence="5" type="ORF">J9B83_05825</name>
</gene>
<dbReference type="NCBIfam" id="TIGR00254">
    <property type="entry name" value="GGDEF"/>
    <property type="match status" value="1"/>
</dbReference>
<reference evidence="5 6" key="1">
    <citation type="submission" date="2021-04" db="EMBL/GenBank/DDBJ databases">
        <authorList>
            <person name="Sun C."/>
        </authorList>
    </citation>
    <scope>NUCLEOTIDE SEQUENCE [LARGE SCALE GENOMIC DNA]</scope>
    <source>
        <strain evidence="5 6">A79</strain>
    </source>
</reference>
<name>A0ABS5HAH8_9GAMM</name>
<feature type="domain" description="GGDEF" evidence="4">
    <location>
        <begin position="202"/>
        <end position="337"/>
    </location>
</feature>
<reference evidence="6" key="2">
    <citation type="submission" date="2023-07" db="EMBL/GenBank/DDBJ databases">
        <title>Marinomonas vulgaris A79, complete genome.</title>
        <authorList>
            <person name="Ying J.-J."/>
        </authorList>
    </citation>
    <scope>NUCLEOTIDE SEQUENCE [LARGE SCALE GENOMIC DNA]</scope>
    <source>
        <strain evidence="6">A79</strain>
    </source>
</reference>
<dbReference type="SMART" id="SM00267">
    <property type="entry name" value="GGDEF"/>
    <property type="match status" value="1"/>
</dbReference>
<dbReference type="Gene3D" id="3.30.70.270">
    <property type="match status" value="1"/>
</dbReference>
<evidence type="ECO:0000256" key="3">
    <source>
        <dbReference type="SAM" id="Coils"/>
    </source>
</evidence>
<accession>A0ABS5HAH8</accession>
<evidence type="ECO:0000313" key="5">
    <source>
        <dbReference type="EMBL" id="MBR7888457.1"/>
    </source>
</evidence>
<dbReference type="SUPFAM" id="SSF55073">
    <property type="entry name" value="Nucleotide cyclase"/>
    <property type="match status" value="1"/>
</dbReference>
<keyword evidence="6" id="KW-1185">Reference proteome</keyword>
<evidence type="ECO:0000256" key="2">
    <source>
        <dbReference type="ARBA" id="ARBA00034247"/>
    </source>
</evidence>
<evidence type="ECO:0000259" key="4">
    <source>
        <dbReference type="PROSITE" id="PS50887"/>
    </source>
</evidence>
<sequence>MFQHITKQANALMNAAIPLMAKLDVPPTPSDYGLWYEYVSNTNPKLNKVVDRALRRFGSLPDFVSKELFNEFLLPDEFQQTPRQSKTLNSLTESLTSESGQLSEDIAAFSHQLTTAKKALKFTKEADQLEKLAEFLEHSTINASHAIQQFDQSLTKAQKELTALKAELADLRKSSERDPLTLLNNEKGFERALYSRIPYAEDDLSLLLINIDGLGNINQEYDFKAGTSLIRYMAKLLSNQLPEQASIARLEGGSFAILLCETELSDATKFAESLRLDISNQKIRYKNTKVLLRQVTASIGVATLLGDEGPEALIERARHYLMYAKRSGKNQVAHHEQI</sequence>
<comment type="caution">
    <text evidence="5">The sequence shown here is derived from an EMBL/GenBank/DDBJ whole genome shotgun (WGS) entry which is preliminary data.</text>
</comment>
<proteinExistence type="predicted"/>
<dbReference type="EMBL" id="JAGSSV010000005">
    <property type="protein sequence ID" value="MBR7888457.1"/>
    <property type="molecule type" value="Genomic_DNA"/>
</dbReference>
<feature type="coiled-coil region" evidence="3">
    <location>
        <begin position="147"/>
        <end position="174"/>
    </location>
</feature>
<dbReference type="PROSITE" id="PS50887">
    <property type="entry name" value="GGDEF"/>
    <property type="match status" value="1"/>
</dbReference>
<dbReference type="InterPro" id="IPR043128">
    <property type="entry name" value="Rev_trsase/Diguanyl_cyclase"/>
</dbReference>
<dbReference type="PANTHER" id="PTHR45138">
    <property type="entry name" value="REGULATORY COMPONENTS OF SENSORY TRANSDUCTION SYSTEM"/>
    <property type="match status" value="1"/>
</dbReference>
<dbReference type="EC" id="2.7.7.65" evidence="1"/>
<evidence type="ECO:0000256" key="1">
    <source>
        <dbReference type="ARBA" id="ARBA00012528"/>
    </source>
</evidence>
<dbReference type="CDD" id="cd01949">
    <property type="entry name" value="GGDEF"/>
    <property type="match status" value="1"/>
</dbReference>